<dbReference type="InterPro" id="IPR003495">
    <property type="entry name" value="CobW/HypB/UreG_nucleotide-bd"/>
</dbReference>
<dbReference type="SUPFAM" id="SSF52540">
    <property type="entry name" value="P-loop containing nucleoside triphosphate hydrolases"/>
    <property type="match status" value="1"/>
</dbReference>
<dbReference type="GO" id="GO:0009507">
    <property type="term" value="C:chloroplast"/>
    <property type="evidence" value="ECO:0007669"/>
    <property type="project" value="UniProtKB-SubCell"/>
</dbReference>
<keyword evidence="2" id="KW-0547">Nucleotide-binding</keyword>
<comment type="similarity">
    <text evidence="5">Belongs to the SIMIBI class G3E GTPase family. ZNG1 subfamily.</text>
</comment>
<dbReference type="Gene3D" id="3.40.50.300">
    <property type="entry name" value="P-loop containing nucleotide triphosphate hydrolases"/>
    <property type="match status" value="1"/>
</dbReference>
<evidence type="ECO:0000256" key="3">
    <source>
        <dbReference type="ARBA" id="ARBA00022801"/>
    </source>
</evidence>
<dbReference type="PANTHER" id="PTHR13748:SF62">
    <property type="entry name" value="COBW DOMAIN-CONTAINING PROTEIN"/>
    <property type="match status" value="1"/>
</dbReference>
<sequence length="275" mass="31114">MNHLLNILQDDEYDYVLIETSGLADPAPIMQTLFSHSNASGRFFLDGVVAIIDCHNVWRHLEGRGWGAKTPEVYRQIAHATTMLLNKTDRRRDTQGGETQGSLEELEELLGDLNPHARVLRCQHCDVALDDILDQRAFDASRVAEVMVTERRLAGDEHASTEMARHAPGIRAISVASDPGDLLDLPRFLSWASALVEERWRDVYRMKGVLAVQGSQRLFVLQGVCGELKGEEGREWRDEEERRSELIVIGKNLSHESIERGFRQCLLSSREQSEI</sequence>
<protein>
    <recommendedName>
        <fullName evidence="7">CobW C-terminal domain-containing protein</fullName>
    </recommendedName>
</protein>
<evidence type="ECO:0000256" key="2">
    <source>
        <dbReference type="ARBA" id="ARBA00022741"/>
    </source>
</evidence>
<evidence type="ECO:0000313" key="8">
    <source>
        <dbReference type="EMBL" id="CAD8494494.1"/>
    </source>
</evidence>
<dbReference type="AlphaFoldDB" id="A0A7S0ETI6"/>
<evidence type="ECO:0000259" key="7">
    <source>
        <dbReference type="SMART" id="SM00833"/>
    </source>
</evidence>
<dbReference type="InterPro" id="IPR051316">
    <property type="entry name" value="Zinc-reg_GTPase_activator"/>
</dbReference>
<evidence type="ECO:0000256" key="1">
    <source>
        <dbReference type="ARBA" id="ARBA00004229"/>
    </source>
</evidence>
<organism evidence="8">
    <name type="scientific">Hanusia phi</name>
    <dbReference type="NCBI Taxonomy" id="3032"/>
    <lineage>
        <taxon>Eukaryota</taxon>
        <taxon>Cryptophyceae</taxon>
        <taxon>Pyrenomonadales</taxon>
        <taxon>Geminigeraceae</taxon>
        <taxon>Hanusia</taxon>
    </lineage>
</organism>
<accession>A0A7S0ETI6</accession>
<feature type="domain" description="CobW C-terminal" evidence="7">
    <location>
        <begin position="172"/>
        <end position="266"/>
    </location>
</feature>
<dbReference type="InterPro" id="IPR027417">
    <property type="entry name" value="P-loop_NTPase"/>
</dbReference>
<dbReference type="EMBL" id="HBEO01023955">
    <property type="protein sequence ID" value="CAD8494494.1"/>
    <property type="molecule type" value="Transcribed_RNA"/>
</dbReference>
<gene>
    <name evidence="8" type="ORF">HPHI1048_LOCUS16139</name>
</gene>
<proteinExistence type="inferred from homology"/>
<dbReference type="GO" id="GO:0000166">
    <property type="term" value="F:nucleotide binding"/>
    <property type="evidence" value="ECO:0007669"/>
    <property type="project" value="UniProtKB-KW"/>
</dbReference>
<name>A0A7S0ETI6_9CRYP</name>
<dbReference type="SMART" id="SM00833">
    <property type="entry name" value="CobW_C"/>
    <property type="match status" value="1"/>
</dbReference>
<dbReference type="GO" id="GO:0016787">
    <property type="term" value="F:hydrolase activity"/>
    <property type="evidence" value="ECO:0007669"/>
    <property type="project" value="UniProtKB-KW"/>
</dbReference>
<keyword evidence="4" id="KW-0143">Chaperone</keyword>
<evidence type="ECO:0000256" key="6">
    <source>
        <dbReference type="ARBA" id="ARBA00049117"/>
    </source>
</evidence>
<dbReference type="InterPro" id="IPR011629">
    <property type="entry name" value="CobW-like_C"/>
</dbReference>
<dbReference type="SUPFAM" id="SSF90002">
    <property type="entry name" value="Hypothetical protein YjiA, C-terminal domain"/>
    <property type="match status" value="1"/>
</dbReference>
<dbReference type="PANTHER" id="PTHR13748">
    <property type="entry name" value="COBW-RELATED"/>
    <property type="match status" value="1"/>
</dbReference>
<comment type="subcellular location">
    <subcellularLocation>
        <location evidence="1">Plastid</location>
        <location evidence="1">Chloroplast</location>
    </subcellularLocation>
</comment>
<dbReference type="Pfam" id="PF02492">
    <property type="entry name" value="cobW"/>
    <property type="match status" value="1"/>
</dbReference>
<dbReference type="Gene3D" id="3.30.1220.10">
    <property type="entry name" value="CobW-like, C-terminal domain"/>
    <property type="match status" value="1"/>
</dbReference>
<comment type="catalytic activity">
    <reaction evidence="6">
        <text>GTP + H2O = GDP + phosphate + H(+)</text>
        <dbReference type="Rhea" id="RHEA:19669"/>
        <dbReference type="ChEBI" id="CHEBI:15377"/>
        <dbReference type="ChEBI" id="CHEBI:15378"/>
        <dbReference type="ChEBI" id="CHEBI:37565"/>
        <dbReference type="ChEBI" id="CHEBI:43474"/>
        <dbReference type="ChEBI" id="CHEBI:58189"/>
    </reaction>
    <physiologicalReaction direction="left-to-right" evidence="6">
        <dbReference type="Rhea" id="RHEA:19670"/>
    </physiologicalReaction>
</comment>
<evidence type="ECO:0000256" key="4">
    <source>
        <dbReference type="ARBA" id="ARBA00023186"/>
    </source>
</evidence>
<reference evidence="8" key="1">
    <citation type="submission" date="2021-01" db="EMBL/GenBank/DDBJ databases">
        <authorList>
            <person name="Corre E."/>
            <person name="Pelletier E."/>
            <person name="Niang G."/>
            <person name="Scheremetjew M."/>
            <person name="Finn R."/>
            <person name="Kale V."/>
            <person name="Holt S."/>
            <person name="Cochrane G."/>
            <person name="Meng A."/>
            <person name="Brown T."/>
            <person name="Cohen L."/>
        </authorList>
    </citation>
    <scope>NUCLEOTIDE SEQUENCE</scope>
    <source>
        <strain evidence="8">CCMP325</strain>
    </source>
</reference>
<evidence type="ECO:0000256" key="5">
    <source>
        <dbReference type="ARBA" id="ARBA00034320"/>
    </source>
</evidence>
<dbReference type="Pfam" id="PF07683">
    <property type="entry name" value="CobW_C"/>
    <property type="match status" value="1"/>
</dbReference>
<keyword evidence="3" id="KW-0378">Hydrolase</keyword>
<dbReference type="InterPro" id="IPR036627">
    <property type="entry name" value="CobW-likC_sf"/>
</dbReference>